<dbReference type="AlphaFoldDB" id="A0AAQ2Y2P3"/>
<reference evidence="1" key="1">
    <citation type="submission" date="2023-02" db="EMBL/GenBank/DDBJ databases">
        <title>Isolation, identification, and genome analysis of Vibrio campbellii in the Penaeus vannamei larvae stage.</title>
        <authorList>
            <person name="Huang T."/>
            <person name="Zhang B."/>
        </authorList>
    </citation>
    <scope>NUCLEOTIDE SEQUENCE</scope>
    <source>
        <strain evidence="1">20220413_1</strain>
    </source>
</reference>
<proteinExistence type="predicted"/>
<protein>
    <submittedName>
        <fullName evidence="1">Uncharacterized protein</fullName>
    </submittedName>
</protein>
<dbReference type="PROSITE" id="PS51257">
    <property type="entry name" value="PROKAR_LIPOPROTEIN"/>
    <property type="match status" value="1"/>
</dbReference>
<evidence type="ECO:0000313" key="1">
    <source>
        <dbReference type="EMBL" id="WDG11517.1"/>
    </source>
</evidence>
<dbReference type="InterPro" id="IPR011990">
    <property type="entry name" value="TPR-like_helical_dom_sf"/>
</dbReference>
<dbReference type="SUPFAM" id="SSF48452">
    <property type="entry name" value="TPR-like"/>
    <property type="match status" value="1"/>
</dbReference>
<organism evidence="1 2">
    <name type="scientific">Vibrio campbellii</name>
    <dbReference type="NCBI Taxonomy" id="680"/>
    <lineage>
        <taxon>Bacteria</taxon>
        <taxon>Pseudomonadati</taxon>
        <taxon>Pseudomonadota</taxon>
        <taxon>Gammaproteobacteria</taxon>
        <taxon>Vibrionales</taxon>
        <taxon>Vibrionaceae</taxon>
        <taxon>Vibrio</taxon>
    </lineage>
</organism>
<name>A0AAQ2Y2P3_9VIBR</name>
<dbReference type="Proteomes" id="UP001219537">
    <property type="component" value="Chromosome 2"/>
</dbReference>
<accession>A0AAQ2Y2P3</accession>
<sequence>MKKRLSTSMLCLALFGCQSTGQDYESAELAFNLESYDKVIAQLSEKKKLSDRENFLLAYSFYKNGNGDRAIYVLSTKEILNYDDLYLLSVIYLENGDTERSRSYLDDIKKTQGYSGNNKLAAKVDNLYAVSQCEELGKKQCSERFNTLSKKYPTSESIYNNMLLSRFAYKPDDKANFLKIYNSYETGTNDIEYVVLAGIVAGQDEMVIDLLNKKYKDKEKALLIYEDIKYTSLK</sequence>
<gene>
    <name evidence="1" type="ORF">PUN50_19880</name>
</gene>
<dbReference type="EMBL" id="CP117989">
    <property type="protein sequence ID" value="WDG11517.1"/>
    <property type="molecule type" value="Genomic_DNA"/>
</dbReference>
<dbReference type="RefSeq" id="WP_038890816.1">
    <property type="nucleotide sequence ID" value="NZ_BBKX01000112.1"/>
</dbReference>
<evidence type="ECO:0000313" key="2">
    <source>
        <dbReference type="Proteomes" id="UP001219537"/>
    </source>
</evidence>